<reference evidence="3 4" key="1">
    <citation type="submission" date="2020-08" db="EMBL/GenBank/DDBJ databases">
        <title>A Genomic Blueprint of the Chicken Gut Microbiome.</title>
        <authorList>
            <person name="Gilroy R."/>
            <person name="Ravi A."/>
            <person name="Getino M."/>
            <person name="Pursley I."/>
            <person name="Horton D.L."/>
            <person name="Alikhan N.-F."/>
            <person name="Baker D."/>
            <person name="Gharbi K."/>
            <person name="Hall N."/>
            <person name="Watson M."/>
            <person name="Adriaenssens E.M."/>
            <person name="Foster-Nyarko E."/>
            <person name="Jarju S."/>
            <person name="Secka A."/>
            <person name="Antonio M."/>
            <person name="Oren A."/>
            <person name="Chaudhuri R."/>
            <person name="La Ragione R.M."/>
            <person name="Hildebrand F."/>
            <person name="Pallen M.J."/>
        </authorList>
    </citation>
    <scope>NUCLEOTIDE SEQUENCE [LARGE SCALE GENOMIC DNA]</scope>
    <source>
        <strain evidence="3 4">Sa1CUA4</strain>
    </source>
</reference>
<keyword evidence="2" id="KW-1133">Transmembrane helix</keyword>
<feature type="transmembrane region" description="Helical" evidence="2">
    <location>
        <begin position="160"/>
        <end position="185"/>
    </location>
</feature>
<feature type="region of interest" description="Disordered" evidence="1">
    <location>
        <begin position="1"/>
        <end position="48"/>
    </location>
</feature>
<gene>
    <name evidence="3" type="ORF">H9622_07890</name>
</gene>
<evidence type="ECO:0000313" key="3">
    <source>
        <dbReference type="EMBL" id="MBD8023506.1"/>
    </source>
</evidence>
<organism evidence="3 4">
    <name type="scientific">Microbacterium gallinarum</name>
    <dbReference type="NCBI Taxonomy" id="2762209"/>
    <lineage>
        <taxon>Bacteria</taxon>
        <taxon>Bacillati</taxon>
        <taxon>Actinomycetota</taxon>
        <taxon>Actinomycetes</taxon>
        <taxon>Micrococcales</taxon>
        <taxon>Microbacteriaceae</taxon>
        <taxon>Microbacterium</taxon>
    </lineage>
</organism>
<dbReference type="Proteomes" id="UP000602532">
    <property type="component" value="Unassembled WGS sequence"/>
</dbReference>
<dbReference type="RefSeq" id="WP_191765844.1">
    <property type="nucleotide sequence ID" value="NZ_JACSPM010000002.1"/>
</dbReference>
<accession>A0ABR8X2F0</accession>
<dbReference type="EMBL" id="JACSPM010000002">
    <property type="protein sequence ID" value="MBD8023506.1"/>
    <property type="molecule type" value="Genomic_DNA"/>
</dbReference>
<name>A0ABR8X2F0_9MICO</name>
<sequence length="192" mass="21223">MPYTAPRPGGLHDPEALRARIPGWGADVDPEDRPAFPREQPGIPTGAHWTLPEQQQWGGEREKSVEHERLTPVFGTAQPLRGVSGVIRRYAYDRYSEGQAAHWLLLLAGDRVEAVGAHLRSFLTARPDDPVTQSGILGERGRRPISSRTRPGRIDMKHAWLDPLIVVGPWLLGAWAVFGVARLVARLLAGSR</sequence>
<proteinExistence type="predicted"/>
<evidence type="ECO:0000256" key="1">
    <source>
        <dbReference type="SAM" id="MobiDB-lite"/>
    </source>
</evidence>
<comment type="caution">
    <text evidence="3">The sequence shown here is derived from an EMBL/GenBank/DDBJ whole genome shotgun (WGS) entry which is preliminary data.</text>
</comment>
<keyword evidence="2" id="KW-0812">Transmembrane</keyword>
<evidence type="ECO:0000313" key="4">
    <source>
        <dbReference type="Proteomes" id="UP000602532"/>
    </source>
</evidence>
<keyword evidence="4" id="KW-1185">Reference proteome</keyword>
<keyword evidence="2" id="KW-0472">Membrane</keyword>
<evidence type="ECO:0000256" key="2">
    <source>
        <dbReference type="SAM" id="Phobius"/>
    </source>
</evidence>
<protein>
    <submittedName>
        <fullName evidence="3">Uncharacterized protein</fullName>
    </submittedName>
</protein>